<dbReference type="RefSeq" id="WP_149434337.1">
    <property type="nucleotide sequence ID" value="NZ_VTPX01000002.1"/>
</dbReference>
<keyword evidence="1" id="KW-0285">Flavoprotein</keyword>
<evidence type="ECO:0000256" key="2">
    <source>
        <dbReference type="ARBA" id="ARBA00022643"/>
    </source>
</evidence>
<gene>
    <name evidence="7" type="ORF">F0A16_05260</name>
</gene>
<dbReference type="InterPro" id="IPR051260">
    <property type="entry name" value="Diverse_substr_monoxygenases"/>
</dbReference>
<feature type="region of interest" description="Disordered" evidence="5">
    <location>
        <begin position="167"/>
        <end position="187"/>
    </location>
</feature>
<keyword evidence="8" id="KW-1185">Reference proteome</keyword>
<feature type="domain" description="Luciferase-like" evidence="6">
    <location>
        <begin position="37"/>
        <end position="222"/>
    </location>
</feature>
<dbReference type="PANTHER" id="PTHR30011:SF16">
    <property type="entry name" value="C2H2 FINGER DOMAIN TRANSCRIPTION FACTOR (EUROFUNG)-RELATED"/>
    <property type="match status" value="1"/>
</dbReference>
<sequence length="317" mass="34706">MSAGGAGQAIARRVLTPDRLSIGLTLPLMPSGQAMVDAIEQRRLARLADDAGFRALWIRDVPLNSRDYPDPIGHLDPWSWLGALAVETSRTALISGAIVLTLRHPLHIAKAAASVSTLSEGRFILGLGSGDRPPEFAAFGENVAERRRLFADHWQVVAKALGSPQRVVPDRREADSPEFQLRPQPPEPVPLLAVGSGGQSVNWIARNAIGWMTYHREPAQQLDRYRMWRTAVEQSVPGKFRGFGEAMRLDLDADPGAPATPIDLGYRAGRDALVEVLDALRGMGVHHVSLNLRLEERPADAIIEELATHVLPHFHQS</sequence>
<dbReference type="InterPro" id="IPR036661">
    <property type="entry name" value="Luciferase-like_sf"/>
</dbReference>
<evidence type="ECO:0000256" key="3">
    <source>
        <dbReference type="ARBA" id="ARBA00023002"/>
    </source>
</evidence>
<dbReference type="InterPro" id="IPR020020">
    <property type="entry name" value="Luciferase-type_oxidoreductase"/>
</dbReference>
<dbReference type="AlphaFoldDB" id="A0A640WHA2"/>
<dbReference type="Proteomes" id="UP000466024">
    <property type="component" value="Unassembled WGS sequence"/>
</dbReference>
<dbReference type="SUPFAM" id="SSF51679">
    <property type="entry name" value="Bacterial luciferase-like"/>
    <property type="match status" value="1"/>
</dbReference>
<dbReference type="InterPro" id="IPR011251">
    <property type="entry name" value="Luciferase-like_dom"/>
</dbReference>
<evidence type="ECO:0000256" key="5">
    <source>
        <dbReference type="SAM" id="MobiDB-lite"/>
    </source>
</evidence>
<organism evidence="7 8">
    <name type="scientific">Salinicola corii</name>
    <dbReference type="NCBI Taxonomy" id="2606937"/>
    <lineage>
        <taxon>Bacteria</taxon>
        <taxon>Pseudomonadati</taxon>
        <taxon>Pseudomonadota</taxon>
        <taxon>Gammaproteobacteria</taxon>
        <taxon>Oceanospirillales</taxon>
        <taxon>Halomonadaceae</taxon>
        <taxon>Salinicola</taxon>
    </lineage>
</organism>
<evidence type="ECO:0000256" key="4">
    <source>
        <dbReference type="ARBA" id="ARBA00023033"/>
    </source>
</evidence>
<keyword evidence="4" id="KW-0503">Monooxygenase</keyword>
<dbReference type="EMBL" id="VTPX01000002">
    <property type="protein sequence ID" value="KAA0019737.1"/>
    <property type="molecule type" value="Genomic_DNA"/>
</dbReference>
<dbReference type="NCBIfam" id="TIGR03571">
    <property type="entry name" value="lucif_BA3436"/>
    <property type="match status" value="1"/>
</dbReference>
<reference evidence="7 8" key="1">
    <citation type="submission" date="2019-08" db="EMBL/GenBank/DDBJ databases">
        <title>Bioinformatics analysis of the strain L3 and L5.</title>
        <authorList>
            <person name="Li X."/>
        </authorList>
    </citation>
    <scope>NUCLEOTIDE SEQUENCE [LARGE SCALE GENOMIC DNA]</scope>
    <source>
        <strain evidence="7 8">L3</strain>
    </source>
</reference>
<keyword evidence="2" id="KW-0288">FMN</keyword>
<proteinExistence type="predicted"/>
<name>A0A640WHA2_9GAMM</name>
<dbReference type="PANTHER" id="PTHR30011">
    <property type="entry name" value="ALKANESULFONATE MONOOXYGENASE-RELATED"/>
    <property type="match status" value="1"/>
</dbReference>
<dbReference type="EC" id="1.-.-.-" evidence="7"/>
<dbReference type="Pfam" id="PF00296">
    <property type="entry name" value="Bac_luciferase"/>
    <property type="match status" value="1"/>
</dbReference>
<dbReference type="Gene3D" id="3.20.20.30">
    <property type="entry name" value="Luciferase-like domain"/>
    <property type="match status" value="1"/>
</dbReference>
<dbReference type="GO" id="GO:0016705">
    <property type="term" value="F:oxidoreductase activity, acting on paired donors, with incorporation or reduction of molecular oxygen"/>
    <property type="evidence" value="ECO:0007669"/>
    <property type="project" value="InterPro"/>
</dbReference>
<evidence type="ECO:0000313" key="7">
    <source>
        <dbReference type="EMBL" id="KAA0019737.1"/>
    </source>
</evidence>
<evidence type="ECO:0000313" key="8">
    <source>
        <dbReference type="Proteomes" id="UP000466024"/>
    </source>
</evidence>
<comment type="caution">
    <text evidence="7">The sequence shown here is derived from an EMBL/GenBank/DDBJ whole genome shotgun (WGS) entry which is preliminary data.</text>
</comment>
<dbReference type="GO" id="GO:0004497">
    <property type="term" value="F:monooxygenase activity"/>
    <property type="evidence" value="ECO:0007669"/>
    <property type="project" value="UniProtKB-KW"/>
</dbReference>
<accession>A0A640WHA2</accession>
<keyword evidence="3 7" id="KW-0560">Oxidoreductase</keyword>
<evidence type="ECO:0000256" key="1">
    <source>
        <dbReference type="ARBA" id="ARBA00022630"/>
    </source>
</evidence>
<evidence type="ECO:0000259" key="6">
    <source>
        <dbReference type="Pfam" id="PF00296"/>
    </source>
</evidence>
<protein>
    <submittedName>
        <fullName evidence="7">TIGR03571 family LLM class oxidoreductase</fullName>
        <ecNumber evidence="7">1.-.-.-</ecNumber>
    </submittedName>
</protein>